<dbReference type="OrthoDB" id="245989at2759"/>
<accession>A0A0L6VR82</accession>
<evidence type="ECO:0000313" key="2">
    <source>
        <dbReference type="Proteomes" id="UP000037035"/>
    </source>
</evidence>
<keyword evidence="2" id="KW-1185">Reference proteome</keyword>
<dbReference type="VEuPathDB" id="FungiDB:VP01_1171g3"/>
<proteinExistence type="predicted"/>
<organism evidence="1 2">
    <name type="scientific">Puccinia sorghi</name>
    <dbReference type="NCBI Taxonomy" id="27349"/>
    <lineage>
        <taxon>Eukaryota</taxon>
        <taxon>Fungi</taxon>
        <taxon>Dikarya</taxon>
        <taxon>Basidiomycota</taxon>
        <taxon>Pucciniomycotina</taxon>
        <taxon>Pucciniomycetes</taxon>
        <taxon>Pucciniales</taxon>
        <taxon>Pucciniaceae</taxon>
        <taxon>Puccinia</taxon>
    </lineage>
</organism>
<dbReference type="Proteomes" id="UP000037035">
    <property type="component" value="Unassembled WGS sequence"/>
</dbReference>
<reference evidence="1 2" key="1">
    <citation type="submission" date="2015-08" db="EMBL/GenBank/DDBJ databases">
        <title>Next Generation Sequencing and Analysis of the Genome of Puccinia sorghi L Schw, the Causal Agent of Maize Common Rust.</title>
        <authorList>
            <person name="Rochi L."/>
            <person name="Burguener G."/>
            <person name="Darino M."/>
            <person name="Turjanski A."/>
            <person name="Kreff E."/>
            <person name="Dieguez M.J."/>
            <person name="Sacco F."/>
        </authorList>
    </citation>
    <scope>NUCLEOTIDE SEQUENCE [LARGE SCALE GENOMIC DNA]</scope>
    <source>
        <strain evidence="1 2">RO10H11247</strain>
    </source>
</reference>
<name>A0A0L6VR82_9BASI</name>
<gene>
    <name evidence="1" type="ORF">VP01_1171g3</name>
</gene>
<evidence type="ECO:0000313" key="1">
    <source>
        <dbReference type="EMBL" id="KNZ63218.1"/>
    </source>
</evidence>
<dbReference type="EMBL" id="LAVV01001910">
    <property type="protein sequence ID" value="KNZ63218.1"/>
    <property type="molecule type" value="Genomic_DNA"/>
</dbReference>
<sequence length="126" mass="13931">MELRSFWCAKSGNKGVEGHSVTYWDGFSFHTGFGLELEAQKQLPICVELATRPELLLFLDSYAADSGNKKAYSSTRLEDHSKSLIIIVAIWASITTTSLPPPLSPFSAVPRLLKPALLCYQRAQLS</sequence>
<protein>
    <submittedName>
        <fullName evidence="1">Uncharacterized protein</fullName>
    </submittedName>
</protein>
<dbReference type="AlphaFoldDB" id="A0A0L6VR82"/>
<comment type="caution">
    <text evidence="1">The sequence shown here is derived from an EMBL/GenBank/DDBJ whole genome shotgun (WGS) entry which is preliminary data.</text>
</comment>